<dbReference type="InterPro" id="IPR024537">
    <property type="entry name" value="DUF3322"/>
</dbReference>
<feature type="domain" description="Wadjet protein JetD C-terminal" evidence="1">
    <location>
        <begin position="200"/>
        <end position="380"/>
    </location>
</feature>
<proteinExistence type="predicted"/>
<accession>A0A1G9B8X6</accession>
<name>A0A1G9B8X6_9MICO</name>
<dbReference type="Proteomes" id="UP000198701">
    <property type="component" value="Unassembled WGS sequence"/>
</dbReference>
<evidence type="ECO:0000259" key="1">
    <source>
        <dbReference type="Pfam" id="PF09983"/>
    </source>
</evidence>
<dbReference type="Pfam" id="PF09983">
    <property type="entry name" value="JetD_C"/>
    <property type="match status" value="1"/>
</dbReference>
<organism evidence="3 4">
    <name type="scientific">Cryobacterium psychrotolerans</name>
    <dbReference type="NCBI Taxonomy" id="386301"/>
    <lineage>
        <taxon>Bacteria</taxon>
        <taxon>Bacillati</taxon>
        <taxon>Actinomycetota</taxon>
        <taxon>Actinomycetes</taxon>
        <taxon>Micrococcales</taxon>
        <taxon>Microbacteriaceae</taxon>
        <taxon>Cryobacterium</taxon>
    </lineage>
</organism>
<keyword evidence="4" id="KW-1185">Reference proteome</keyword>
<dbReference type="OrthoDB" id="322908at2"/>
<evidence type="ECO:0000313" key="4">
    <source>
        <dbReference type="Proteomes" id="UP000198701"/>
    </source>
</evidence>
<evidence type="ECO:0000313" key="3">
    <source>
        <dbReference type="EMBL" id="SDK35564.1"/>
    </source>
</evidence>
<dbReference type="STRING" id="386301.SAMN05216282_10588"/>
<dbReference type="RefSeq" id="WP_092322589.1">
    <property type="nucleotide sequence ID" value="NZ_FNFU01000005.1"/>
</dbReference>
<dbReference type="InterPro" id="IPR024534">
    <property type="entry name" value="JetD_C"/>
</dbReference>
<reference evidence="3 4" key="1">
    <citation type="submission" date="2016-10" db="EMBL/GenBank/DDBJ databases">
        <authorList>
            <person name="de Groot N.N."/>
        </authorList>
    </citation>
    <scope>NUCLEOTIDE SEQUENCE [LARGE SCALE GENOMIC DNA]</scope>
    <source>
        <strain evidence="3 4">CGMCC 1.5382</strain>
    </source>
</reference>
<evidence type="ECO:0000259" key="2">
    <source>
        <dbReference type="Pfam" id="PF11795"/>
    </source>
</evidence>
<feature type="domain" description="DUF3322" evidence="2">
    <location>
        <begin position="9"/>
        <end position="189"/>
    </location>
</feature>
<sequence>MKAPDTVVADIRRRLSDRWHTDLVGGEAAFPHAFPLGRLDADALRDDYAPIHAWTVGMQDWARRTGVVLDYTNRRAKGGTVQAVPAHARVESIDDAARIVGGDWSDRLGRARMRLAILREGYPQMIDIGRTLRLIDTYAAVDFGLLLTVADWYLQDPARAALGVTPRQVPLPGVHAKWLQSHKAGVQALTGLADLSLLPEHSSRIHFTYLDPDHRAAGGRVHDSATVGDSFVPAYQPEVVIISENKDTAIHFLPLAGGISVEGVGKGGKTVASFPWIRDAPVVVYWGDIDRDGYEILDGYRADFDRDVDSILMDPETYEAYEQFGTDLDKNTKAITAGAPRPGTNLHADERAVYLRVLDAQRTGHRRVEQERIPLGRALEAVQLVCKQSVSGVYEGLTP</sequence>
<dbReference type="AlphaFoldDB" id="A0A1G9B8X6"/>
<dbReference type="Pfam" id="PF11795">
    <property type="entry name" value="DUF3322"/>
    <property type="match status" value="1"/>
</dbReference>
<dbReference type="EMBL" id="FNFU01000005">
    <property type="protein sequence ID" value="SDK35564.1"/>
    <property type="molecule type" value="Genomic_DNA"/>
</dbReference>
<protein>
    <submittedName>
        <fullName evidence="3">Uncharacterized protein</fullName>
    </submittedName>
</protein>
<gene>
    <name evidence="3" type="ORF">SAMN05216282_10588</name>
</gene>